<evidence type="ECO:0000313" key="2">
    <source>
        <dbReference type="Proteomes" id="UP001153618"/>
    </source>
</evidence>
<gene>
    <name evidence="1" type="ORF">POLS_LOCUS9816</name>
</gene>
<keyword evidence="2" id="KW-1185">Reference proteome</keyword>
<sequence>MKFERFYYHVLGSAIFAVCTSAAQITTSLTRNAQELFDWSMYVNDNRWDNSYKYIWYSDKGPWSTRFTAWYTAGLLYRNEGGDLINAKAAIENILACQMTESYESAWYGTFKLSPDEPYPTPDSDLYPPEIYTTYDPNWREFIGSQLVQIVEEFSDLLGDSLVSQIEDSLEIAAVGSMRRNGSYPEGDNLTPGYSNPAIMRAWYVSWIGERRNNQTFIDYANEQGDLVFELFTSTESNVLSEYNAPTYYGMDTWALAGALKYGPKESSMTKNSKFMLKELWADIAAHYNPYLGNMYDRAYTRDIVSNSAVIDYFWWGLFGYGVGPQPNKLEADLLFDVAQGAALALIMDVVAENISEEDLTWLGSKGHWDGERMITKRVPDALGHDADVRVTTSWMSAPLMIGAQQVAETVNRGKQYVPAIVQWAGDQSHTPHPYMALFSLYPTASTIDAVAGPNSLEISYPNRTQEGTDIFTFVLAQLPPSWTLVEKKVIRGLEDLPCLDLSITAEGLEKQPVVYGASVGDNRVYNISYVVPSTFTGVPTVSFKFEYSC</sequence>
<accession>A0A9W4N8A3</accession>
<name>A0A9W4N8A3_PENOL</name>
<comment type="caution">
    <text evidence="1">The sequence shown here is derived from an EMBL/GenBank/DDBJ whole genome shotgun (WGS) entry which is preliminary data.</text>
</comment>
<organism evidence="1 2">
    <name type="scientific">Penicillium olsonii</name>
    <dbReference type="NCBI Taxonomy" id="99116"/>
    <lineage>
        <taxon>Eukaryota</taxon>
        <taxon>Fungi</taxon>
        <taxon>Dikarya</taxon>
        <taxon>Ascomycota</taxon>
        <taxon>Pezizomycotina</taxon>
        <taxon>Eurotiomycetes</taxon>
        <taxon>Eurotiomycetidae</taxon>
        <taxon>Eurotiales</taxon>
        <taxon>Aspergillaceae</taxon>
        <taxon>Penicillium</taxon>
    </lineage>
</organism>
<dbReference type="Proteomes" id="UP001153618">
    <property type="component" value="Unassembled WGS sequence"/>
</dbReference>
<proteinExistence type="predicted"/>
<dbReference type="PANTHER" id="PTHR40616">
    <property type="entry name" value="LINALOOL DEHYDRATASE_ISOMERASE DOMAIN-CONTAINING PROTEIN"/>
    <property type="match status" value="1"/>
</dbReference>
<dbReference type="OrthoDB" id="2580323at2759"/>
<dbReference type="PANTHER" id="PTHR40616:SF1">
    <property type="entry name" value="LINALOOL DEHYDRATASE_ISOMERASE DOMAIN-CONTAINING PROTEIN"/>
    <property type="match status" value="1"/>
</dbReference>
<dbReference type="AlphaFoldDB" id="A0A9W4N8A3"/>
<reference evidence="1" key="1">
    <citation type="submission" date="2021-07" db="EMBL/GenBank/DDBJ databases">
        <authorList>
            <person name="Branca A.L. A."/>
        </authorList>
    </citation>
    <scope>NUCLEOTIDE SEQUENCE</scope>
</reference>
<protein>
    <submittedName>
        <fullName evidence="1">Uncharacterized protein</fullName>
    </submittedName>
</protein>
<dbReference type="EMBL" id="CAJVOS010000104">
    <property type="protein sequence ID" value="CAG8296788.1"/>
    <property type="molecule type" value="Genomic_DNA"/>
</dbReference>
<evidence type="ECO:0000313" key="1">
    <source>
        <dbReference type="EMBL" id="CAG8296788.1"/>
    </source>
</evidence>